<dbReference type="AlphaFoldDB" id="A0A367ZNQ9"/>
<feature type="region of interest" description="Disordered" evidence="1">
    <location>
        <begin position="516"/>
        <end position="602"/>
    </location>
</feature>
<gene>
    <name evidence="3" type="ORF">OZSIB_0542</name>
</gene>
<dbReference type="Proteomes" id="UP000252355">
    <property type="component" value="Unassembled WGS sequence"/>
</dbReference>
<feature type="compositionally biased region" description="Low complexity" evidence="1">
    <location>
        <begin position="572"/>
        <end position="588"/>
    </location>
</feature>
<keyword evidence="2" id="KW-0472">Membrane</keyword>
<accession>A0A367ZNQ9</accession>
<evidence type="ECO:0000313" key="4">
    <source>
        <dbReference type="Proteomes" id="UP000252355"/>
    </source>
</evidence>
<reference evidence="3 4" key="1">
    <citation type="submission" date="2018-05" db="EMBL/GenBank/DDBJ databases">
        <title>A metagenomic window into the 2 km-deep terrestrial subsurface aquifer revealed taxonomically and functionally diverse microbial community comprising novel uncultured bacterial lineages.</title>
        <authorList>
            <person name="Kadnikov V.V."/>
            <person name="Mardanov A.V."/>
            <person name="Beletsky A.V."/>
            <person name="Banks D."/>
            <person name="Pimenov N.V."/>
            <person name="Frank Y.A."/>
            <person name="Karnachuk O.V."/>
            <person name="Ravin N.V."/>
        </authorList>
    </citation>
    <scope>NUCLEOTIDE SEQUENCE [LARGE SCALE GENOMIC DNA]</scope>
    <source>
        <strain evidence="3">BY5</strain>
    </source>
</reference>
<feature type="compositionally biased region" description="Low complexity" evidence="1">
    <location>
        <begin position="532"/>
        <end position="549"/>
    </location>
</feature>
<keyword evidence="2" id="KW-1133">Transmembrane helix</keyword>
<proteinExistence type="predicted"/>
<protein>
    <submittedName>
        <fullName evidence="3">Uncharacterized protein</fullName>
    </submittedName>
</protein>
<feature type="transmembrane region" description="Helical" evidence="2">
    <location>
        <begin position="33"/>
        <end position="53"/>
    </location>
</feature>
<evidence type="ECO:0000256" key="1">
    <source>
        <dbReference type="SAM" id="MobiDB-lite"/>
    </source>
</evidence>
<organism evidence="3 4">
    <name type="scientific">Candidatus Ozemobacter sibiricus</name>
    <dbReference type="NCBI Taxonomy" id="2268124"/>
    <lineage>
        <taxon>Bacteria</taxon>
        <taxon>Candidatus Ozemobacteria</taxon>
        <taxon>Candidatus Ozemobacterales</taxon>
        <taxon>Candidatus Ozemobacteraceae</taxon>
        <taxon>Candidatus Ozemobacter</taxon>
    </lineage>
</organism>
<evidence type="ECO:0000313" key="3">
    <source>
        <dbReference type="EMBL" id="RCK78991.1"/>
    </source>
</evidence>
<comment type="caution">
    <text evidence="3">The sequence shown here is derived from an EMBL/GenBank/DDBJ whole genome shotgun (WGS) entry which is preliminary data.</text>
</comment>
<evidence type="ECO:0000256" key="2">
    <source>
        <dbReference type="SAM" id="Phobius"/>
    </source>
</evidence>
<dbReference type="InterPro" id="IPR012902">
    <property type="entry name" value="N_methyl_site"/>
</dbReference>
<dbReference type="EMBL" id="QOQW01000017">
    <property type="protein sequence ID" value="RCK78991.1"/>
    <property type="molecule type" value="Genomic_DNA"/>
</dbReference>
<dbReference type="PROSITE" id="PS00409">
    <property type="entry name" value="PROKAR_NTER_METHYL"/>
    <property type="match status" value="1"/>
</dbReference>
<keyword evidence="2" id="KW-0812">Transmembrane</keyword>
<name>A0A367ZNQ9_9BACT</name>
<sequence length="602" mass="64368">MSGTTIDQGCSKASRLCHQQWGRCGVRGGGFSLLEVLIAFLILVGAVIGIIQISRQGGYATESFSAEHFTAMFVAQKVLEDINHRVDQNPHYFTDLIHLAAGTKLGVVDGEHPLFSLLENTRNFSELDPAEDDPIRVESGSIYRQLKNFKVQVGSAFVVGAGGVPAKNLIEVTVTVSWKEGTKGEQVYQIAQRLAGVNEDLFRDPAQPPPPPFSKAQIAYELWYTVPPEFRTANATFRGFLEVNGGDPEVVRAIGQCFAAVESYAATTATDGSDIAALEAAKNRVGDPPRARLQAQEELAELYEVKATAGFQALSRVAPFVTDLKNRTITANQVGRFLGKFRTPILYAMLRGMSMPGRILMLSKAAETEFRGLLDAANLKFLPARKQTPIARRIIDQMKFRILLGDDPDRTLADLKRTIQSYQAMFKGRNPAFMDYLARESQIAQSVSSLKQFYGLGNGLAGQAEKVAALVGDFPQAAARIYPATTDDEELQTAAAAAPPPDTGATVRDNTWVTSANRSHANLGTTNPTTETGASPDPTTTPSAPTSDPASPPPTEPSTGAVPPVEPPPTTAEPSSTATPGDSSTVADPAPPDSSPSAPAAP</sequence>
<feature type="compositionally biased region" description="Polar residues" evidence="1">
    <location>
        <begin position="516"/>
        <end position="531"/>
    </location>
</feature>
<feature type="compositionally biased region" description="Pro residues" evidence="1">
    <location>
        <begin position="589"/>
        <end position="602"/>
    </location>
</feature>